<dbReference type="HOGENOM" id="CLU_622924_0_0_1"/>
<dbReference type="EMBL" id="GL379824">
    <property type="protein sequence ID" value="EGT48997.1"/>
    <property type="molecule type" value="Genomic_DNA"/>
</dbReference>
<reference evidence="3" key="1">
    <citation type="submission" date="2011-07" db="EMBL/GenBank/DDBJ databases">
        <authorList>
            <consortium name="Caenorhabditis brenneri Sequencing and Analysis Consortium"/>
            <person name="Wilson R.K."/>
        </authorList>
    </citation>
    <scope>NUCLEOTIDE SEQUENCE [LARGE SCALE GENOMIC DNA]</scope>
    <source>
        <strain evidence="3">PB2801</strain>
    </source>
</reference>
<dbReference type="PANTHER" id="PTHR22899">
    <property type="entry name" value="CYCLIN-RELATED F-BOX FAMILY"/>
    <property type="match status" value="1"/>
</dbReference>
<dbReference type="PANTHER" id="PTHR22899:SF0">
    <property type="entry name" value="F-BOX ASSOCIATED DOMAIN-CONTAINING PROTEIN-RELATED"/>
    <property type="match status" value="1"/>
</dbReference>
<feature type="domain" description="Sdz-33 F-box" evidence="1">
    <location>
        <begin position="83"/>
        <end position="149"/>
    </location>
</feature>
<dbReference type="AlphaFoldDB" id="G0N0H1"/>
<dbReference type="InterPro" id="IPR012885">
    <property type="entry name" value="F-box_Sdz-33"/>
</dbReference>
<organism evidence="3">
    <name type="scientific">Caenorhabditis brenneri</name>
    <name type="common">Nematode worm</name>
    <dbReference type="NCBI Taxonomy" id="135651"/>
    <lineage>
        <taxon>Eukaryota</taxon>
        <taxon>Metazoa</taxon>
        <taxon>Ecdysozoa</taxon>
        <taxon>Nematoda</taxon>
        <taxon>Chromadorea</taxon>
        <taxon>Rhabditida</taxon>
        <taxon>Rhabditina</taxon>
        <taxon>Rhabditomorpha</taxon>
        <taxon>Rhabditoidea</taxon>
        <taxon>Rhabditidae</taxon>
        <taxon>Peloderinae</taxon>
        <taxon>Caenorhabditis</taxon>
    </lineage>
</organism>
<gene>
    <name evidence="2" type="ORF">CAEBREN_21632</name>
</gene>
<evidence type="ECO:0000259" key="1">
    <source>
        <dbReference type="Pfam" id="PF07735"/>
    </source>
</evidence>
<dbReference type="Proteomes" id="UP000008068">
    <property type="component" value="Unassembled WGS sequence"/>
</dbReference>
<dbReference type="FunCoup" id="G0N0H1">
    <property type="interactions" value="1049"/>
</dbReference>
<evidence type="ECO:0000313" key="2">
    <source>
        <dbReference type="EMBL" id="EGT48997.1"/>
    </source>
</evidence>
<protein>
    <recommendedName>
        <fullName evidence="1">Sdz-33 F-box domain-containing protein</fullName>
    </recommendedName>
</protein>
<sequence>MHDWLKHLQDIFNYPKIDCIWFTTDSSQFDIDDIKEVFGTSTKVKIGNTECYTFNQMILQNFLSVKKLSIKPSHFPNSKVAERILMQNFDGLEIGDGWVETRIMSLDQLLLINSKKVFIYGVQIPAKHFNKFIKLWQRGSNSQLEWFAIHYTITNEEDGKEAIMKGIKHEIIPANQIRKFKATGNAMPEIVEGGIDIVRKDEFTTVEWEKREFAMKNCLEHLQNAFNHHKIDGIWFCHFFSSQFDIDDIREAFGNITKVYIGVTGCFVFNQMILQKFFPIEDLSVMTENFQDLKIPLSVLMQNRLKLRIAHDGLPINVTLNDLLLTNSKVITVENPQMPQKLLNNFLKLWQRGSNPHMEYLSFDYFDSVENDEEIIMQGIKHEVNPLDRVRNFKSMGFKNLREVRGGMNVYRMDGARATITLRKTDFFSFSQMFVWFDHCAVKT</sequence>
<proteinExistence type="predicted"/>
<dbReference type="InterPro" id="IPR053222">
    <property type="entry name" value="Zygotic_Embryogenesis-Asso"/>
</dbReference>
<dbReference type="eggNOG" id="ENOG502RAXY">
    <property type="taxonomic scope" value="Eukaryota"/>
</dbReference>
<feature type="domain" description="Sdz-33 F-box" evidence="1">
    <location>
        <begin position="298"/>
        <end position="363"/>
    </location>
</feature>
<dbReference type="InParanoid" id="G0N0H1"/>
<dbReference type="Pfam" id="PF07735">
    <property type="entry name" value="FBA_2"/>
    <property type="match status" value="2"/>
</dbReference>
<keyword evidence="3" id="KW-1185">Reference proteome</keyword>
<dbReference type="STRING" id="135651.G0N0H1"/>
<accession>G0N0H1</accession>
<evidence type="ECO:0000313" key="3">
    <source>
        <dbReference type="Proteomes" id="UP000008068"/>
    </source>
</evidence>
<name>G0N0H1_CAEBE</name>